<accession>A0ACB8ZSZ8</accession>
<gene>
    <name evidence="1" type="ORF">L2E82_45115</name>
</gene>
<protein>
    <submittedName>
        <fullName evidence="1">Uncharacterized protein</fullName>
    </submittedName>
</protein>
<organism evidence="1 2">
    <name type="scientific">Cichorium intybus</name>
    <name type="common">Chicory</name>
    <dbReference type="NCBI Taxonomy" id="13427"/>
    <lineage>
        <taxon>Eukaryota</taxon>
        <taxon>Viridiplantae</taxon>
        <taxon>Streptophyta</taxon>
        <taxon>Embryophyta</taxon>
        <taxon>Tracheophyta</taxon>
        <taxon>Spermatophyta</taxon>
        <taxon>Magnoliopsida</taxon>
        <taxon>eudicotyledons</taxon>
        <taxon>Gunneridae</taxon>
        <taxon>Pentapetalae</taxon>
        <taxon>asterids</taxon>
        <taxon>campanulids</taxon>
        <taxon>Asterales</taxon>
        <taxon>Asteraceae</taxon>
        <taxon>Cichorioideae</taxon>
        <taxon>Cichorieae</taxon>
        <taxon>Cichoriinae</taxon>
        <taxon>Cichorium</taxon>
    </lineage>
</organism>
<keyword evidence="2" id="KW-1185">Reference proteome</keyword>
<dbReference type="EMBL" id="CM042016">
    <property type="protein sequence ID" value="KAI3700485.1"/>
    <property type="molecule type" value="Genomic_DNA"/>
</dbReference>
<sequence>MQRSKMTVVGFDLGNESCVVAVVRQRGIDIVLNDESKSEMPALVCFGEKQRFLGTAGTATNRKVCIRQRRGTNRNKQNK</sequence>
<reference evidence="2" key="1">
    <citation type="journal article" date="2022" name="Mol. Ecol. Resour.">
        <title>The genomes of chicory, endive, great burdock and yacon provide insights into Asteraceae palaeo-polyploidization history and plant inulin production.</title>
        <authorList>
            <person name="Fan W."/>
            <person name="Wang S."/>
            <person name="Wang H."/>
            <person name="Wang A."/>
            <person name="Jiang F."/>
            <person name="Liu H."/>
            <person name="Zhao H."/>
            <person name="Xu D."/>
            <person name="Zhang Y."/>
        </authorList>
    </citation>
    <scope>NUCLEOTIDE SEQUENCE [LARGE SCALE GENOMIC DNA]</scope>
    <source>
        <strain evidence="2">cv. Punajuju</strain>
    </source>
</reference>
<name>A0ACB8ZSZ8_CICIN</name>
<evidence type="ECO:0000313" key="1">
    <source>
        <dbReference type="EMBL" id="KAI3700485.1"/>
    </source>
</evidence>
<dbReference type="Proteomes" id="UP001055811">
    <property type="component" value="Linkage Group LG08"/>
</dbReference>
<reference evidence="1 2" key="2">
    <citation type="journal article" date="2022" name="Mol. Ecol. Resour.">
        <title>The genomes of chicory, endive, great burdock and yacon provide insights into Asteraceae paleo-polyploidization history and plant inulin production.</title>
        <authorList>
            <person name="Fan W."/>
            <person name="Wang S."/>
            <person name="Wang H."/>
            <person name="Wang A."/>
            <person name="Jiang F."/>
            <person name="Liu H."/>
            <person name="Zhao H."/>
            <person name="Xu D."/>
            <person name="Zhang Y."/>
        </authorList>
    </citation>
    <scope>NUCLEOTIDE SEQUENCE [LARGE SCALE GENOMIC DNA]</scope>
    <source>
        <strain evidence="2">cv. Punajuju</strain>
        <tissue evidence="1">Leaves</tissue>
    </source>
</reference>
<evidence type="ECO:0000313" key="2">
    <source>
        <dbReference type="Proteomes" id="UP001055811"/>
    </source>
</evidence>
<proteinExistence type="predicted"/>
<comment type="caution">
    <text evidence="1">The sequence shown here is derived from an EMBL/GenBank/DDBJ whole genome shotgun (WGS) entry which is preliminary data.</text>
</comment>